<evidence type="ECO:0000256" key="2">
    <source>
        <dbReference type="PIRSR" id="PIRSR639126-1"/>
    </source>
</evidence>
<dbReference type="GO" id="GO:0061929">
    <property type="term" value="F:gamma-glutamylaminecyclotransferase activity"/>
    <property type="evidence" value="ECO:0007669"/>
    <property type="project" value="InterPro"/>
</dbReference>
<protein>
    <recommendedName>
        <fullName evidence="3">Gamma-glutamylcyclotransferase family protein</fullName>
    </recommendedName>
</protein>
<dbReference type="EMBL" id="NPCC01000012">
    <property type="protein sequence ID" value="PAE88940.1"/>
    <property type="molecule type" value="Genomic_DNA"/>
</dbReference>
<dbReference type="InterPro" id="IPR039126">
    <property type="entry name" value="GGACT"/>
</dbReference>
<dbReference type="CDD" id="cd06661">
    <property type="entry name" value="GGCT_like"/>
    <property type="match status" value="1"/>
</dbReference>
<dbReference type="SUPFAM" id="SSF110857">
    <property type="entry name" value="Gamma-glutamyl cyclotransferase-like"/>
    <property type="match status" value="1"/>
</dbReference>
<dbReference type="PANTHER" id="PTHR12510">
    <property type="entry name" value="TROPONIN C-AKIN-1 PROTEIN"/>
    <property type="match status" value="1"/>
</dbReference>
<dbReference type="InterPro" id="IPR009288">
    <property type="entry name" value="AIG2-like_dom"/>
</dbReference>
<comment type="caution">
    <text evidence="5">The sequence shown here is derived from an EMBL/GenBank/DDBJ whole genome shotgun (WGS) entry which is preliminary data.</text>
</comment>
<evidence type="ECO:0000313" key="6">
    <source>
        <dbReference type="Proteomes" id="UP000216207"/>
    </source>
</evidence>
<feature type="active site" description="Proton acceptor" evidence="2">
    <location>
        <position position="78"/>
    </location>
</feature>
<organism evidence="5 6">
    <name type="scientific">Shouchella clausii</name>
    <name type="common">Alkalihalobacillus clausii</name>
    <dbReference type="NCBI Taxonomy" id="79880"/>
    <lineage>
        <taxon>Bacteria</taxon>
        <taxon>Bacillati</taxon>
        <taxon>Bacillota</taxon>
        <taxon>Bacilli</taxon>
        <taxon>Bacillales</taxon>
        <taxon>Bacillaceae</taxon>
        <taxon>Shouchella</taxon>
    </lineage>
</organism>
<dbReference type="RefSeq" id="WP_095326618.1">
    <property type="nucleotide sequence ID" value="NZ_NPCC01000012.1"/>
</dbReference>
<evidence type="ECO:0000313" key="5">
    <source>
        <dbReference type="EMBL" id="PAE88940.1"/>
    </source>
</evidence>
<dbReference type="InterPro" id="IPR013024">
    <property type="entry name" value="GGCT-like"/>
</dbReference>
<comment type="similarity">
    <text evidence="1 3">Belongs to the gamma-glutamylcyclotransferase family.</text>
</comment>
<feature type="domain" description="Gamma-glutamylcyclotransferase AIG2-like" evidence="4">
    <location>
        <begin position="9"/>
        <end position="127"/>
    </location>
</feature>
<dbReference type="AlphaFoldDB" id="A0A268P0X5"/>
<name>A0A268P0X5_SHOCL</name>
<sequence>MQGRNKHRLFVYGTLRKGGTNDHYLQQSELVEDTCWIIGEMHNTPFGYPIVRFRGQEKIRGELYAVTSEELIRIDELEGYNLEGKSENEYERVECTVYTDESETNAYTYIAGIGFANINEPIVGGDWLGFLAGKKTER</sequence>
<dbReference type="PANTHER" id="PTHR12510:SF4">
    <property type="entry name" value="GAMMA-GLUTAMYLAMINECYCLOTRANSFERASE"/>
    <property type="match status" value="1"/>
</dbReference>
<reference evidence="5 6" key="1">
    <citation type="submission" date="2017-07" db="EMBL/GenBank/DDBJ databases">
        <title>Isolation and whole genome analysis of endospore-forming bacteria from heroin.</title>
        <authorList>
            <person name="Kalinowski J."/>
            <person name="Ahrens B."/>
            <person name="Al-Dilaimi A."/>
            <person name="Winkler A."/>
            <person name="Wibberg D."/>
            <person name="Schleenbecker U."/>
            <person name="Ruckert C."/>
            <person name="Wolfel R."/>
            <person name="Grass G."/>
        </authorList>
    </citation>
    <scope>NUCLEOTIDE SEQUENCE [LARGE SCALE GENOMIC DNA]</scope>
    <source>
        <strain evidence="5 6">7539</strain>
    </source>
</reference>
<accession>A0A268P0X5</accession>
<evidence type="ECO:0000256" key="3">
    <source>
        <dbReference type="RuleBase" id="RU367036"/>
    </source>
</evidence>
<dbReference type="GO" id="GO:0005829">
    <property type="term" value="C:cytosol"/>
    <property type="evidence" value="ECO:0007669"/>
    <property type="project" value="TreeGrafter"/>
</dbReference>
<evidence type="ECO:0000259" key="4">
    <source>
        <dbReference type="Pfam" id="PF06094"/>
    </source>
</evidence>
<proteinExistence type="inferred from homology"/>
<dbReference type="Proteomes" id="UP000216207">
    <property type="component" value="Unassembled WGS sequence"/>
</dbReference>
<gene>
    <name evidence="5" type="ORF">CHH72_11235</name>
</gene>
<evidence type="ECO:0000256" key="1">
    <source>
        <dbReference type="ARBA" id="ARBA00008861"/>
    </source>
</evidence>
<dbReference type="InterPro" id="IPR036568">
    <property type="entry name" value="GGCT-like_sf"/>
</dbReference>
<dbReference type="Gene3D" id="3.10.490.10">
    <property type="entry name" value="Gamma-glutamyl cyclotransferase-like"/>
    <property type="match status" value="1"/>
</dbReference>
<dbReference type="Pfam" id="PF06094">
    <property type="entry name" value="GGACT"/>
    <property type="match status" value="1"/>
</dbReference>